<keyword evidence="1" id="KW-0812">Transmembrane</keyword>
<evidence type="ECO:0000313" key="3">
    <source>
        <dbReference type="Proteomes" id="UP001163739"/>
    </source>
</evidence>
<gene>
    <name evidence="2" type="ORF">NKI27_13730</name>
</gene>
<organism evidence="2 3">
    <name type="scientific">Alkalimarinus alittae</name>
    <dbReference type="NCBI Taxonomy" id="2961619"/>
    <lineage>
        <taxon>Bacteria</taxon>
        <taxon>Pseudomonadati</taxon>
        <taxon>Pseudomonadota</taxon>
        <taxon>Gammaproteobacteria</taxon>
        <taxon>Alteromonadales</taxon>
        <taxon>Alteromonadaceae</taxon>
        <taxon>Alkalimarinus</taxon>
    </lineage>
</organism>
<dbReference type="EMBL" id="CP100390">
    <property type="protein sequence ID" value="UZE95121.1"/>
    <property type="molecule type" value="Genomic_DNA"/>
</dbReference>
<keyword evidence="1" id="KW-1133">Transmembrane helix</keyword>
<evidence type="ECO:0000256" key="1">
    <source>
        <dbReference type="SAM" id="Phobius"/>
    </source>
</evidence>
<evidence type="ECO:0008006" key="4">
    <source>
        <dbReference type="Google" id="ProtNLM"/>
    </source>
</evidence>
<feature type="transmembrane region" description="Helical" evidence="1">
    <location>
        <begin position="23"/>
        <end position="42"/>
    </location>
</feature>
<dbReference type="RefSeq" id="WP_265046610.1">
    <property type="nucleotide sequence ID" value="NZ_CP100390.1"/>
</dbReference>
<keyword evidence="3" id="KW-1185">Reference proteome</keyword>
<dbReference type="Proteomes" id="UP001163739">
    <property type="component" value="Chromosome"/>
</dbReference>
<protein>
    <recommendedName>
        <fullName evidence="4">Polysaccharide chain length determinant N-terminal domain-containing protein</fullName>
    </recommendedName>
</protein>
<accession>A0ABY6MZ49</accession>
<name>A0ABY6MZ49_9ALTE</name>
<evidence type="ECO:0000313" key="2">
    <source>
        <dbReference type="EMBL" id="UZE95121.1"/>
    </source>
</evidence>
<sequence>MQPEFEIEVQLVDIIHFFVERGARLLVVMVAVSILFFCGVIVKKVIAQNVLVNESEVASDAADQNTPYKAMALIELAQILLHGGEARPIMAPNLLIGIYKSDQVMLSVYDVGVGGNPSNSLWVSAENDSSIDAETLVKNTAEAIVADARLKEQAAGENANKAYSVIGTTRIVRYQLIEPLEVDEPKFEIKVLFKTAFLSLIVGIFASLLYAGFCKVVLDYRKKYSST</sequence>
<reference evidence="2" key="1">
    <citation type="submission" date="2022-06" db="EMBL/GenBank/DDBJ databases">
        <title>Alkalimarinus sp. nov., isolated from gut of a Alitta virens.</title>
        <authorList>
            <person name="Yang A.I."/>
            <person name="Shin N.-R."/>
        </authorList>
    </citation>
    <scope>NUCLEOTIDE SEQUENCE</scope>
    <source>
        <strain evidence="2">A2M4</strain>
    </source>
</reference>
<feature type="transmembrane region" description="Helical" evidence="1">
    <location>
        <begin position="196"/>
        <end position="218"/>
    </location>
</feature>
<proteinExistence type="predicted"/>
<keyword evidence="1" id="KW-0472">Membrane</keyword>